<organism evidence="1 2">
    <name type="scientific">Caballeronia arationis</name>
    <dbReference type="NCBI Taxonomy" id="1777142"/>
    <lineage>
        <taxon>Bacteria</taxon>
        <taxon>Pseudomonadati</taxon>
        <taxon>Pseudomonadota</taxon>
        <taxon>Betaproteobacteria</taxon>
        <taxon>Burkholderiales</taxon>
        <taxon>Burkholderiaceae</taxon>
        <taxon>Caballeronia</taxon>
    </lineage>
</organism>
<reference evidence="1 2" key="1">
    <citation type="submission" date="2017-09" db="EMBL/GenBank/DDBJ databases">
        <authorList>
            <person name="Varghese N."/>
            <person name="Submissions S."/>
        </authorList>
    </citation>
    <scope>NUCLEOTIDE SEQUENCE [LARGE SCALE GENOMIC DNA]</scope>
    <source>
        <strain evidence="1 2">OK806</strain>
    </source>
</reference>
<gene>
    <name evidence="1" type="ORF">SAMN05446927_0449</name>
</gene>
<evidence type="ECO:0000313" key="2">
    <source>
        <dbReference type="Proteomes" id="UP000219522"/>
    </source>
</evidence>
<name>A0A7Z7I1G8_9BURK</name>
<accession>A0A7Z7I1G8</accession>
<sequence>MLQRVGGSSYDRKMIAEAGIDAGAQNPDMPTRGLCQAEGDNGITTRYLADIDGPWLVAHAAADFRCGMQALARYLSVYTNYSYAEYRYSSLWLLLGHVLRMPRADAGPWLREAVIRILGSALGGASVEFEEAVPVAVQALRAAAGDDAARAALERQADDLAAAAVALMPGRDRVSSDTWGYEKRRLLAHAQALGWLLGDCERARTLIDVSLRLADSGFAGYQAMVCMTLAETALVVGEGEWLPLIDDALKQAQLAAHNVQDITFCARLTARVNALRRYWWTPFALGPRARQLGDGVPRTEFAALHRVGHYYEGRRSDALLWPAWAADDSSFELLARRYQRLKDDFLRLNGADRRLNPGEDVAVPDVGLVPHLAARLAAEILAQAQGLPLQAEQVALLRMLVPHALPSATALDAVLARVVLAEGRREAAPSANDIQALMAHLARRPAAEANVGASELIATRLPA</sequence>
<proteinExistence type="predicted"/>
<dbReference type="RefSeq" id="WP_062644138.1">
    <property type="nucleotide sequence ID" value="NZ_FCOG02000283.1"/>
</dbReference>
<dbReference type="EMBL" id="OCSU01000001">
    <property type="protein sequence ID" value="SOE50980.1"/>
    <property type="molecule type" value="Genomic_DNA"/>
</dbReference>
<comment type="caution">
    <text evidence="1">The sequence shown here is derived from an EMBL/GenBank/DDBJ whole genome shotgun (WGS) entry which is preliminary data.</text>
</comment>
<dbReference type="Proteomes" id="UP000219522">
    <property type="component" value="Unassembled WGS sequence"/>
</dbReference>
<dbReference type="AlphaFoldDB" id="A0A7Z7I1G8"/>
<protein>
    <submittedName>
        <fullName evidence="1">Uncharacterized protein</fullName>
    </submittedName>
</protein>
<evidence type="ECO:0000313" key="1">
    <source>
        <dbReference type="EMBL" id="SOE50980.1"/>
    </source>
</evidence>
<keyword evidence="2" id="KW-1185">Reference proteome</keyword>